<sequence length="175" mass="19629">MPAGQLRRRQRRLARTYPGVLDAATRGLKLAIAECRFQFRDRRWNCPSTLDRPHVGRHSIFGPMVVRVPGCKETAFLHAITSAGLTHAVARACSEGQIASCGCPRDWRWGGCSDDADFALRFSRNFVDRVERGRGLQTVLNLHNNEAGRLVSPTEPIYSTFLCDTIWPRSSIGVY</sequence>
<comment type="subcellular location">
    <subcellularLocation>
        <location evidence="1 9">Secreted</location>
        <location evidence="1 9">Extracellular space</location>
        <location evidence="1 9">Extracellular matrix</location>
    </subcellularLocation>
</comment>
<comment type="similarity">
    <text evidence="2 9">Belongs to the Wnt family.</text>
</comment>
<evidence type="ECO:0000256" key="5">
    <source>
        <dbReference type="ARBA" id="ARBA00022530"/>
    </source>
</evidence>
<comment type="function">
    <text evidence="9">Ligand for members of the frizzled family of seven transmembrane receptors.</text>
</comment>
<keyword evidence="8" id="KW-0449">Lipoprotein</keyword>
<evidence type="ECO:0000256" key="9">
    <source>
        <dbReference type="RuleBase" id="RU003500"/>
    </source>
</evidence>
<keyword evidence="3 9" id="KW-0217">Developmental protein</keyword>
<name>A0ABY6LP99_9ARAC</name>
<dbReference type="EMBL" id="CP092883">
    <property type="protein sequence ID" value="UYV81992.1"/>
    <property type="molecule type" value="Genomic_DNA"/>
</dbReference>
<organism evidence="10 11">
    <name type="scientific">Cordylochernes scorpioides</name>
    <dbReference type="NCBI Taxonomy" id="51811"/>
    <lineage>
        <taxon>Eukaryota</taxon>
        <taxon>Metazoa</taxon>
        <taxon>Ecdysozoa</taxon>
        <taxon>Arthropoda</taxon>
        <taxon>Chelicerata</taxon>
        <taxon>Arachnida</taxon>
        <taxon>Pseudoscorpiones</taxon>
        <taxon>Cheliferoidea</taxon>
        <taxon>Chernetidae</taxon>
        <taxon>Cordylochernes</taxon>
    </lineage>
</organism>
<evidence type="ECO:0000313" key="11">
    <source>
        <dbReference type="Proteomes" id="UP001235939"/>
    </source>
</evidence>
<keyword evidence="5" id="KW-0272">Extracellular matrix</keyword>
<keyword evidence="7" id="KW-1015">Disulfide bond</keyword>
<dbReference type="PANTHER" id="PTHR12027:SF91">
    <property type="entry name" value="PROTO-ONCOGENE WNT-1"/>
    <property type="match status" value="1"/>
</dbReference>
<dbReference type="Proteomes" id="UP001235939">
    <property type="component" value="Chromosome 21"/>
</dbReference>
<gene>
    <name evidence="10" type="ORF">LAZ67_21000345</name>
</gene>
<proteinExistence type="inferred from homology"/>
<evidence type="ECO:0000256" key="7">
    <source>
        <dbReference type="ARBA" id="ARBA00023157"/>
    </source>
</evidence>
<evidence type="ECO:0000256" key="8">
    <source>
        <dbReference type="ARBA" id="ARBA00023288"/>
    </source>
</evidence>
<reference evidence="10 11" key="1">
    <citation type="submission" date="2022-01" db="EMBL/GenBank/DDBJ databases">
        <title>A chromosomal length assembly of Cordylochernes scorpioides.</title>
        <authorList>
            <person name="Zeh D."/>
            <person name="Zeh J."/>
        </authorList>
    </citation>
    <scope>NUCLEOTIDE SEQUENCE [LARGE SCALE GENOMIC DNA]</scope>
    <source>
        <strain evidence="10">IN4F17</strain>
        <tissue evidence="10">Whole Body</tissue>
    </source>
</reference>
<protein>
    <recommendedName>
        <fullName evidence="9">Protein Wnt</fullName>
    </recommendedName>
</protein>
<accession>A0ABY6LP99</accession>
<evidence type="ECO:0000256" key="6">
    <source>
        <dbReference type="ARBA" id="ARBA00022687"/>
    </source>
</evidence>
<evidence type="ECO:0000256" key="1">
    <source>
        <dbReference type="ARBA" id="ARBA00004498"/>
    </source>
</evidence>
<evidence type="ECO:0000256" key="4">
    <source>
        <dbReference type="ARBA" id="ARBA00022525"/>
    </source>
</evidence>
<dbReference type="PRINTS" id="PR01349">
    <property type="entry name" value="WNTPROTEIN"/>
</dbReference>
<dbReference type="Pfam" id="PF00110">
    <property type="entry name" value="wnt"/>
    <property type="match status" value="1"/>
</dbReference>
<evidence type="ECO:0000256" key="3">
    <source>
        <dbReference type="ARBA" id="ARBA00022473"/>
    </source>
</evidence>
<dbReference type="InterPro" id="IPR005817">
    <property type="entry name" value="Wnt"/>
</dbReference>
<keyword evidence="11" id="KW-1185">Reference proteome</keyword>
<keyword evidence="4" id="KW-0964">Secreted</keyword>
<evidence type="ECO:0000256" key="2">
    <source>
        <dbReference type="ARBA" id="ARBA00005683"/>
    </source>
</evidence>
<dbReference type="PANTHER" id="PTHR12027">
    <property type="entry name" value="WNT RELATED"/>
    <property type="match status" value="1"/>
</dbReference>
<evidence type="ECO:0000313" key="10">
    <source>
        <dbReference type="EMBL" id="UYV81992.1"/>
    </source>
</evidence>
<dbReference type="SMART" id="SM00097">
    <property type="entry name" value="WNT1"/>
    <property type="match status" value="1"/>
</dbReference>
<keyword evidence="6 9" id="KW-0879">Wnt signaling pathway</keyword>